<organism evidence="6 7">
    <name type="scientific">Paenibacillus cookii</name>
    <dbReference type="NCBI Taxonomy" id="157839"/>
    <lineage>
        <taxon>Bacteria</taxon>
        <taxon>Bacillati</taxon>
        <taxon>Bacillota</taxon>
        <taxon>Bacilli</taxon>
        <taxon>Bacillales</taxon>
        <taxon>Paenibacillaceae</taxon>
        <taxon>Paenibacillus</taxon>
    </lineage>
</organism>
<dbReference type="InterPro" id="IPR005119">
    <property type="entry name" value="LysR_subst-bd"/>
</dbReference>
<keyword evidence="7" id="KW-1185">Reference proteome</keyword>
<evidence type="ECO:0000313" key="6">
    <source>
        <dbReference type="EMBL" id="GIO68442.1"/>
    </source>
</evidence>
<protein>
    <submittedName>
        <fullName evidence="6">LysR family transcriptional regulator</fullName>
    </submittedName>
</protein>
<evidence type="ECO:0000256" key="4">
    <source>
        <dbReference type="ARBA" id="ARBA00023163"/>
    </source>
</evidence>
<dbReference type="Gene3D" id="1.10.10.10">
    <property type="entry name" value="Winged helix-like DNA-binding domain superfamily/Winged helix DNA-binding domain"/>
    <property type="match status" value="1"/>
</dbReference>
<dbReference type="PANTHER" id="PTHR30346">
    <property type="entry name" value="TRANSCRIPTIONAL DUAL REGULATOR HCAR-RELATED"/>
    <property type="match status" value="1"/>
</dbReference>
<evidence type="ECO:0000256" key="1">
    <source>
        <dbReference type="ARBA" id="ARBA00009437"/>
    </source>
</evidence>
<keyword evidence="2" id="KW-0805">Transcription regulation</keyword>
<evidence type="ECO:0000313" key="7">
    <source>
        <dbReference type="Proteomes" id="UP000680638"/>
    </source>
</evidence>
<dbReference type="EMBL" id="BORW01000018">
    <property type="protein sequence ID" value="GIO68442.1"/>
    <property type="molecule type" value="Genomic_DNA"/>
</dbReference>
<dbReference type="SUPFAM" id="SSF53850">
    <property type="entry name" value="Periplasmic binding protein-like II"/>
    <property type="match status" value="1"/>
</dbReference>
<gene>
    <name evidence="6" type="ORF">J21TS3_32630</name>
</gene>
<feature type="domain" description="HTH lysR-type" evidence="5">
    <location>
        <begin position="1"/>
        <end position="58"/>
    </location>
</feature>
<dbReference type="PANTHER" id="PTHR30346:SF28">
    <property type="entry name" value="HTH-TYPE TRANSCRIPTIONAL REGULATOR CYNR"/>
    <property type="match status" value="1"/>
</dbReference>
<dbReference type="InterPro" id="IPR036388">
    <property type="entry name" value="WH-like_DNA-bd_sf"/>
</dbReference>
<proteinExistence type="inferred from homology"/>
<name>A0ABQ4LYU5_9BACL</name>
<comment type="caution">
    <text evidence="6">The sequence shown here is derived from an EMBL/GenBank/DDBJ whole genome shotgun (WGS) entry which is preliminary data.</text>
</comment>
<dbReference type="Pfam" id="PF00126">
    <property type="entry name" value="HTH_1"/>
    <property type="match status" value="1"/>
</dbReference>
<dbReference type="PRINTS" id="PR00039">
    <property type="entry name" value="HTHLYSR"/>
</dbReference>
<comment type="similarity">
    <text evidence="1">Belongs to the LysR transcriptional regulatory family.</text>
</comment>
<dbReference type="SUPFAM" id="SSF46785">
    <property type="entry name" value="Winged helix' DNA-binding domain"/>
    <property type="match status" value="1"/>
</dbReference>
<reference evidence="6 7" key="1">
    <citation type="submission" date="2021-03" db="EMBL/GenBank/DDBJ databases">
        <title>Antimicrobial resistance genes in bacteria isolated from Japanese honey, and their potential for conferring macrolide and lincosamide resistance in the American foulbrood pathogen Paenibacillus larvae.</title>
        <authorList>
            <person name="Okamoto M."/>
            <person name="Kumagai M."/>
            <person name="Kanamori H."/>
            <person name="Takamatsu D."/>
        </authorList>
    </citation>
    <scope>NUCLEOTIDE SEQUENCE [LARGE SCALE GENOMIC DNA]</scope>
    <source>
        <strain evidence="6 7">J21TS3</strain>
    </source>
</reference>
<sequence length="295" mass="33732">MELLQLKYFQTVARLEHMTKAAEELHIAQPALSKTISRLEQDVGVPLFDRQNRQIRLNQFGKIFLEHVESALLSLEEGKRQVLEQAGLERGRLFLATTNHKCDAEVIGSFLSMYPNINLRLTQIPTEEEKLDLLLNGEADFCITSLPVEHEEVDSMPFLTEEIFLAVPPGHRFAGRQSIDLIEAAAEPFISLKEGNSFRELTNGFCREAGFEPATICAVDEFAVISNFVQNGMGVGFLTETAKEKDPSLTLVPIRQPYCRRSFRLIWLKKRYLSQAAQTFRDFLLQYYRDFNKPQ</sequence>
<evidence type="ECO:0000256" key="2">
    <source>
        <dbReference type="ARBA" id="ARBA00023015"/>
    </source>
</evidence>
<keyword evidence="4" id="KW-0804">Transcription</keyword>
<dbReference type="InterPro" id="IPR000847">
    <property type="entry name" value="LysR_HTH_N"/>
</dbReference>
<dbReference type="PROSITE" id="PS50931">
    <property type="entry name" value="HTH_LYSR"/>
    <property type="match status" value="1"/>
</dbReference>
<keyword evidence="3" id="KW-0238">DNA-binding</keyword>
<evidence type="ECO:0000259" key="5">
    <source>
        <dbReference type="PROSITE" id="PS50931"/>
    </source>
</evidence>
<evidence type="ECO:0000256" key="3">
    <source>
        <dbReference type="ARBA" id="ARBA00023125"/>
    </source>
</evidence>
<dbReference type="InterPro" id="IPR036390">
    <property type="entry name" value="WH_DNA-bd_sf"/>
</dbReference>
<dbReference type="Gene3D" id="3.40.190.290">
    <property type="match status" value="1"/>
</dbReference>
<dbReference type="Proteomes" id="UP000680638">
    <property type="component" value="Unassembled WGS sequence"/>
</dbReference>
<dbReference type="RefSeq" id="WP_212950910.1">
    <property type="nucleotide sequence ID" value="NZ_BORW01000018.1"/>
</dbReference>
<dbReference type="Pfam" id="PF03466">
    <property type="entry name" value="LysR_substrate"/>
    <property type="match status" value="1"/>
</dbReference>
<accession>A0ABQ4LYU5</accession>